<protein>
    <submittedName>
        <fullName evidence="2">Uncharacterized protein</fullName>
    </submittedName>
</protein>
<reference evidence="2 3" key="1">
    <citation type="submission" date="2014-08" db="EMBL/GenBank/DDBJ databases">
        <title>Porphyromonas cangingivalis strain:COT-109_OH1386 Genome sequencing.</title>
        <authorList>
            <person name="Wallis C."/>
            <person name="Deusch O."/>
            <person name="O'Flynn C."/>
            <person name="Davis I."/>
            <person name="Jospin G."/>
            <person name="Darling A.E."/>
            <person name="Coil D.A."/>
            <person name="Alexiev A."/>
            <person name="Horsfall A."/>
            <person name="Kirkwood N."/>
            <person name="Harris S."/>
            <person name="Eisen J.A."/>
        </authorList>
    </citation>
    <scope>NUCLEOTIDE SEQUENCE [LARGE SCALE GENOMIC DNA]</scope>
    <source>
        <strain evidence="3">COT-109 OH1386</strain>
    </source>
</reference>
<accession>A0A0A2EV70</accession>
<dbReference type="EMBL" id="JQJD01000025">
    <property type="protein sequence ID" value="KGN81597.1"/>
    <property type="molecule type" value="Genomic_DNA"/>
</dbReference>
<keyword evidence="1" id="KW-1133">Transmembrane helix</keyword>
<organism evidence="2 3">
    <name type="scientific">Porphyromonas cangingivalis</name>
    <dbReference type="NCBI Taxonomy" id="36874"/>
    <lineage>
        <taxon>Bacteria</taxon>
        <taxon>Pseudomonadati</taxon>
        <taxon>Bacteroidota</taxon>
        <taxon>Bacteroidia</taxon>
        <taxon>Bacteroidales</taxon>
        <taxon>Porphyromonadaceae</taxon>
        <taxon>Porphyromonas</taxon>
    </lineage>
</organism>
<evidence type="ECO:0000313" key="2">
    <source>
        <dbReference type="EMBL" id="KGN81597.1"/>
    </source>
</evidence>
<gene>
    <name evidence="2" type="ORF">HQ35_04285</name>
</gene>
<feature type="transmembrane region" description="Helical" evidence="1">
    <location>
        <begin position="7"/>
        <end position="27"/>
    </location>
</feature>
<dbReference type="RefSeq" id="WP_036851300.1">
    <property type="nucleotide sequence ID" value="NZ_JQJD01000025.1"/>
</dbReference>
<dbReference type="PROSITE" id="PS51257">
    <property type="entry name" value="PROKAR_LIPOPROTEIN"/>
    <property type="match status" value="1"/>
</dbReference>
<evidence type="ECO:0000313" key="3">
    <source>
        <dbReference type="Proteomes" id="UP000030125"/>
    </source>
</evidence>
<dbReference type="Proteomes" id="UP000030125">
    <property type="component" value="Unassembled WGS sequence"/>
</dbReference>
<feature type="transmembrane region" description="Helical" evidence="1">
    <location>
        <begin position="74"/>
        <end position="95"/>
    </location>
</feature>
<dbReference type="AlphaFoldDB" id="A0A0A2EV70"/>
<keyword evidence="1" id="KW-0812">Transmembrane</keyword>
<evidence type="ECO:0000256" key="1">
    <source>
        <dbReference type="SAM" id="Phobius"/>
    </source>
</evidence>
<sequence>MNKINFFRIFACIAFVALAGFSCFWTAESLFVWQPSITIYGAWFIAIVFFMIASICFGKLLKTLDKNEDFYGKLFGRTGALLLSLVGLVVFWLVVSLPTNTHTLLYRASIKNAITADLNRTQGYLQGLKDNNVEIKKIDQKYKSKNEAVDAIIIRLVAEIDNLSAIGIGPRFETILVELDRILSVDANNPAKIQRVTNVGSSRTQWLATINYYQQQAYDQLKLYRSTCDKEINEIKSTMGSKELDNLIKNNKIALSDIYKMNGVNNDIIQAAIGDLVNSYAYIKANAQYINFKDGDKNRYTREGAMPEAKEMLSVPDVWKDYLTTDKYDGHGFVWWILIALLVDLAGFIFYNISFNSKNNNALS</sequence>
<keyword evidence="1" id="KW-0472">Membrane</keyword>
<dbReference type="OrthoDB" id="1013087at2"/>
<proteinExistence type="predicted"/>
<keyword evidence="3" id="KW-1185">Reference proteome</keyword>
<comment type="caution">
    <text evidence="2">The sequence shown here is derived from an EMBL/GenBank/DDBJ whole genome shotgun (WGS) entry which is preliminary data.</text>
</comment>
<feature type="transmembrane region" description="Helical" evidence="1">
    <location>
        <begin position="39"/>
        <end position="62"/>
    </location>
</feature>
<name>A0A0A2EV70_PORCN</name>
<feature type="transmembrane region" description="Helical" evidence="1">
    <location>
        <begin position="333"/>
        <end position="353"/>
    </location>
</feature>